<feature type="transmembrane region" description="Helical" evidence="8">
    <location>
        <begin position="559"/>
        <end position="586"/>
    </location>
</feature>
<feature type="transmembrane region" description="Helical" evidence="8">
    <location>
        <begin position="20"/>
        <end position="44"/>
    </location>
</feature>
<feature type="transmembrane region" description="Helical" evidence="8">
    <location>
        <begin position="522"/>
        <end position="547"/>
    </location>
</feature>
<protein>
    <recommendedName>
        <fullName evidence="9">Citrate transporter-like domain-containing protein</fullName>
    </recommendedName>
</protein>
<comment type="subcellular location">
    <subcellularLocation>
        <location evidence="1">Cell membrane</location>
        <topology evidence="1">Multi-pass membrane protein</topology>
    </subcellularLocation>
</comment>
<evidence type="ECO:0000256" key="6">
    <source>
        <dbReference type="ARBA" id="ARBA00023136"/>
    </source>
</evidence>
<feature type="region of interest" description="Disordered" evidence="7">
    <location>
        <begin position="64"/>
        <end position="102"/>
    </location>
</feature>
<reference evidence="11" key="1">
    <citation type="journal article" date="2018" name="Nat. Microbiol.">
        <title>Leveraging single-cell genomics to expand the fungal tree of life.</title>
        <authorList>
            <person name="Ahrendt S.R."/>
            <person name="Quandt C.A."/>
            <person name="Ciobanu D."/>
            <person name="Clum A."/>
            <person name="Salamov A."/>
            <person name="Andreopoulos B."/>
            <person name="Cheng J.F."/>
            <person name="Woyke T."/>
            <person name="Pelin A."/>
            <person name="Henrissat B."/>
            <person name="Reynolds N.K."/>
            <person name="Benny G.L."/>
            <person name="Smith M.E."/>
            <person name="James T.Y."/>
            <person name="Grigoriev I.V."/>
        </authorList>
    </citation>
    <scope>NUCLEOTIDE SEQUENCE [LARGE SCALE GENOMIC DNA]</scope>
</reference>
<feature type="transmembrane region" description="Helical" evidence="8">
    <location>
        <begin position="606"/>
        <end position="632"/>
    </location>
</feature>
<keyword evidence="3" id="KW-1003">Cell membrane</keyword>
<feature type="transmembrane region" description="Helical" evidence="8">
    <location>
        <begin position="147"/>
        <end position="170"/>
    </location>
</feature>
<feature type="transmembrane region" description="Helical" evidence="8">
    <location>
        <begin position="388"/>
        <end position="406"/>
    </location>
</feature>
<evidence type="ECO:0000256" key="4">
    <source>
        <dbReference type="ARBA" id="ARBA00022692"/>
    </source>
</evidence>
<evidence type="ECO:0000256" key="3">
    <source>
        <dbReference type="ARBA" id="ARBA00022475"/>
    </source>
</evidence>
<keyword evidence="4 8" id="KW-0812">Transmembrane</keyword>
<feature type="transmembrane region" description="Helical" evidence="8">
    <location>
        <begin position="265"/>
        <end position="286"/>
    </location>
</feature>
<feature type="compositionally biased region" description="Low complexity" evidence="7">
    <location>
        <begin position="307"/>
        <end position="316"/>
    </location>
</feature>
<gene>
    <name evidence="10" type="ORF">BDK51DRAFT_22873</name>
</gene>
<dbReference type="GO" id="GO:0055085">
    <property type="term" value="P:transmembrane transport"/>
    <property type="evidence" value="ECO:0007669"/>
    <property type="project" value="InterPro"/>
</dbReference>
<dbReference type="Pfam" id="PF03600">
    <property type="entry name" value="CitMHS"/>
    <property type="match status" value="1"/>
</dbReference>
<feature type="transmembrane region" description="Helical" evidence="8">
    <location>
        <begin position="653"/>
        <end position="674"/>
    </location>
</feature>
<dbReference type="AlphaFoldDB" id="A0A4P9WPH7"/>
<evidence type="ECO:0000256" key="7">
    <source>
        <dbReference type="SAM" id="MobiDB-lite"/>
    </source>
</evidence>
<evidence type="ECO:0000313" key="10">
    <source>
        <dbReference type="EMBL" id="RKO93150.1"/>
    </source>
</evidence>
<dbReference type="OrthoDB" id="442352at2759"/>
<feature type="compositionally biased region" description="Low complexity" evidence="7">
    <location>
        <begin position="64"/>
        <end position="82"/>
    </location>
</feature>
<evidence type="ECO:0000313" key="11">
    <source>
        <dbReference type="Proteomes" id="UP000269721"/>
    </source>
</evidence>
<accession>A0A4P9WPH7</accession>
<organism evidence="10 11">
    <name type="scientific">Blyttiomyces helicus</name>
    <dbReference type="NCBI Taxonomy" id="388810"/>
    <lineage>
        <taxon>Eukaryota</taxon>
        <taxon>Fungi</taxon>
        <taxon>Fungi incertae sedis</taxon>
        <taxon>Chytridiomycota</taxon>
        <taxon>Chytridiomycota incertae sedis</taxon>
        <taxon>Chytridiomycetes</taxon>
        <taxon>Chytridiomycetes incertae sedis</taxon>
        <taxon>Blyttiomyces</taxon>
    </lineage>
</organism>
<dbReference type="PANTHER" id="PTHR43302">
    <property type="entry name" value="TRANSPORTER ARSB-RELATED"/>
    <property type="match status" value="1"/>
</dbReference>
<dbReference type="PANTHER" id="PTHR43302:SF5">
    <property type="entry name" value="TRANSPORTER ARSB-RELATED"/>
    <property type="match status" value="1"/>
</dbReference>
<proteinExistence type="predicted"/>
<dbReference type="EMBL" id="KZ994353">
    <property type="protein sequence ID" value="RKO93150.1"/>
    <property type="molecule type" value="Genomic_DNA"/>
</dbReference>
<evidence type="ECO:0000256" key="8">
    <source>
        <dbReference type="SAM" id="Phobius"/>
    </source>
</evidence>
<feature type="region of interest" description="Disordered" evidence="7">
    <location>
        <begin position="296"/>
        <end position="359"/>
    </location>
</feature>
<name>A0A4P9WPH7_9FUNG</name>
<evidence type="ECO:0000256" key="2">
    <source>
        <dbReference type="ARBA" id="ARBA00022448"/>
    </source>
</evidence>
<evidence type="ECO:0000256" key="5">
    <source>
        <dbReference type="ARBA" id="ARBA00022989"/>
    </source>
</evidence>
<dbReference type="GO" id="GO:0005886">
    <property type="term" value="C:plasma membrane"/>
    <property type="evidence" value="ECO:0007669"/>
    <property type="project" value="UniProtKB-SubCell"/>
</dbReference>
<keyword evidence="5 8" id="KW-1133">Transmembrane helix</keyword>
<keyword evidence="11" id="KW-1185">Reference proteome</keyword>
<keyword evidence="6 8" id="KW-0472">Membrane</keyword>
<feature type="transmembrane region" description="Helical" evidence="8">
    <location>
        <begin position="182"/>
        <end position="198"/>
    </location>
</feature>
<keyword evidence="2" id="KW-0813">Transport</keyword>
<dbReference type="InterPro" id="IPR004680">
    <property type="entry name" value="Cit_transptr-like_dom"/>
</dbReference>
<dbReference type="Proteomes" id="UP000269721">
    <property type="component" value="Unassembled WGS sequence"/>
</dbReference>
<evidence type="ECO:0000259" key="9">
    <source>
        <dbReference type="Pfam" id="PF03600"/>
    </source>
</evidence>
<evidence type="ECO:0000256" key="1">
    <source>
        <dbReference type="ARBA" id="ARBA00004651"/>
    </source>
</evidence>
<feature type="domain" description="Citrate transporter-like" evidence="9">
    <location>
        <begin position="115"/>
        <end position="590"/>
    </location>
</feature>
<sequence length="682" mass="71913">MNLNATSEQDPTSLDGHGIYAVSVFGVVSLLCIHPIRVPIPLSLSRAVHYRWRRLLGFESIPPANTQPTASAPASAEPASLTTEDRDAAAHSPPPSSPRSPRAHFTLDHVWSPAIGILFLLATRTIGGDQVRRGIVGDQGVEPYDVMALFISLAYIAISLDASGLLRYLALLVCLNAGSSGMRLYLLLYLFFWTAGALVGNDPVILSGTAFLVFFTRVAGISPPSAWIWAQFVAANISSAVLVSSNPTNIVIATGFGISFTTYTAYMVLPSLVSALAALCTLLLFFRNRPASEVRRSTTEWRAPDGVASSVSSSASLPRSLGGDEGEAKQRVRRATSSTDSREVQPAPPVEGTSTPPSTEYQPPLYFIPTAIIQPDVNPRAALVDRNGAIFGAVAMVATLGTLVGLSSSGSIKIYMVAVPGAAVCLARDAIHDWLSWRASEEQRQRHGWDYAHGGVELHRVSTSIAPISSPTSARISDVQRQAPPASNSSYRLPLKAIIGRIQTLARIFPTVTTVLTRLPFALLPFAFGMFILVQALANVGVINIMAKWLGVVCARGPVATAAVISTLAVVLCNIGGTNIGGTILLTKALQTATFTSQLPPASSALILKMGTYSIAFGSNVGALGGTFAASLAGLLWREGLRQGGICVSAREFALWCAVVIGPATAAGVGVLVAEVTYFHVG</sequence>